<dbReference type="SUPFAM" id="SSF82657">
    <property type="entry name" value="BolA-like"/>
    <property type="match status" value="1"/>
</dbReference>
<evidence type="ECO:0000256" key="2">
    <source>
        <dbReference type="RuleBase" id="RU003860"/>
    </source>
</evidence>
<dbReference type="OrthoDB" id="203381at2759"/>
<dbReference type="Proteomes" id="UP000694843">
    <property type="component" value="Unplaced"/>
</dbReference>
<dbReference type="Gene3D" id="3.30.300.90">
    <property type="entry name" value="BolA-like"/>
    <property type="match status" value="1"/>
</dbReference>
<dbReference type="InterPro" id="IPR036065">
    <property type="entry name" value="BolA-like_sf"/>
</dbReference>
<organism evidence="3 4">
    <name type="scientific">Hyalella azteca</name>
    <name type="common">Amphipod</name>
    <dbReference type="NCBI Taxonomy" id="294128"/>
    <lineage>
        <taxon>Eukaryota</taxon>
        <taxon>Metazoa</taxon>
        <taxon>Ecdysozoa</taxon>
        <taxon>Arthropoda</taxon>
        <taxon>Crustacea</taxon>
        <taxon>Multicrustacea</taxon>
        <taxon>Malacostraca</taxon>
        <taxon>Eumalacostraca</taxon>
        <taxon>Peracarida</taxon>
        <taxon>Amphipoda</taxon>
        <taxon>Senticaudata</taxon>
        <taxon>Talitrida</taxon>
        <taxon>Talitroidea</taxon>
        <taxon>Hyalellidae</taxon>
        <taxon>Hyalella</taxon>
    </lineage>
</organism>
<dbReference type="GO" id="GO:0005759">
    <property type="term" value="C:mitochondrial matrix"/>
    <property type="evidence" value="ECO:0007669"/>
    <property type="project" value="TreeGrafter"/>
</dbReference>
<reference evidence="4" key="1">
    <citation type="submission" date="2025-08" db="UniProtKB">
        <authorList>
            <consortium name="RefSeq"/>
        </authorList>
    </citation>
    <scope>IDENTIFICATION</scope>
    <source>
        <tissue evidence="4">Whole organism</tissue>
    </source>
</reference>
<evidence type="ECO:0000313" key="4">
    <source>
        <dbReference type="RefSeq" id="XP_047738689.1"/>
    </source>
</evidence>
<comment type="similarity">
    <text evidence="1 2">Belongs to the BolA/IbaG family.</text>
</comment>
<dbReference type="AlphaFoldDB" id="A0A979FNP9"/>
<dbReference type="InterPro" id="IPR002634">
    <property type="entry name" value="BolA"/>
</dbReference>
<gene>
    <name evidence="4" type="primary">LOC108678233</name>
</gene>
<sequence length="109" mass="12076">MKALRRLLPPPRTALTSQVQCSQRRCSGTDSDSGEARLEELLKTRFPTASAVRVQDISGGCGSMYEVWVESSDFQGLSRVKQHRLITEALAEQIKDMHGLRISTSVPES</sequence>
<dbReference type="Pfam" id="PF01722">
    <property type="entry name" value="BolA"/>
    <property type="match status" value="1"/>
</dbReference>
<proteinExistence type="inferred from homology"/>
<protein>
    <submittedName>
        <fullName evidence="4">BolA-like protein 3 isoform X1</fullName>
    </submittedName>
</protein>
<accession>A0A979FNP9</accession>
<dbReference type="OMA" id="RVWNGPN"/>
<dbReference type="PANTHER" id="PTHR46188:SF1">
    <property type="entry name" value="BOLA-LIKE PROTEIN 3"/>
    <property type="match status" value="1"/>
</dbReference>
<evidence type="ECO:0000313" key="3">
    <source>
        <dbReference type="Proteomes" id="UP000694843"/>
    </source>
</evidence>
<keyword evidence="3" id="KW-1185">Reference proteome</keyword>
<dbReference type="RefSeq" id="XP_047738689.1">
    <property type="nucleotide sequence ID" value="XM_047882733.1"/>
</dbReference>
<dbReference type="PANTHER" id="PTHR46188">
    <property type="entry name" value="BOLA-LIKE PROTEIN 3"/>
    <property type="match status" value="1"/>
</dbReference>
<evidence type="ECO:0000256" key="1">
    <source>
        <dbReference type="ARBA" id="ARBA00005578"/>
    </source>
</evidence>
<name>A0A979FNP9_HYAAZ</name>
<dbReference type="GeneID" id="108678233"/>
<dbReference type="PIRSF" id="PIRSF003113">
    <property type="entry name" value="BolA"/>
    <property type="match status" value="1"/>
</dbReference>
<dbReference type="InterPro" id="IPR052275">
    <property type="entry name" value="Mt_Fe-S_assembly_factor"/>
</dbReference>